<organism evidence="3 4">
    <name type="scientific">Basidiobolus ranarum</name>
    <dbReference type="NCBI Taxonomy" id="34480"/>
    <lineage>
        <taxon>Eukaryota</taxon>
        <taxon>Fungi</taxon>
        <taxon>Fungi incertae sedis</taxon>
        <taxon>Zoopagomycota</taxon>
        <taxon>Entomophthoromycotina</taxon>
        <taxon>Basidiobolomycetes</taxon>
        <taxon>Basidiobolales</taxon>
        <taxon>Basidiobolaceae</taxon>
        <taxon>Basidiobolus</taxon>
    </lineage>
</organism>
<proteinExistence type="inferred from homology"/>
<dbReference type="Proteomes" id="UP001479436">
    <property type="component" value="Unassembled WGS sequence"/>
</dbReference>
<dbReference type="PANTHER" id="PTHR12111">
    <property type="entry name" value="SPLICING FACTOR YJU2"/>
    <property type="match status" value="1"/>
</dbReference>
<reference evidence="3 4" key="1">
    <citation type="submission" date="2023-04" db="EMBL/GenBank/DDBJ databases">
        <title>Genome of Basidiobolus ranarum AG-B5.</title>
        <authorList>
            <person name="Stajich J.E."/>
            <person name="Carter-House D."/>
            <person name="Gryganskyi A."/>
        </authorList>
    </citation>
    <scope>NUCLEOTIDE SEQUENCE [LARGE SCALE GENOMIC DNA]</scope>
    <source>
        <strain evidence="3 4">AG-B5</strain>
    </source>
</reference>
<name>A0ABR2VU01_9FUNG</name>
<dbReference type="EMBL" id="JASJQH010007799">
    <property type="protein sequence ID" value="KAK9701566.1"/>
    <property type="molecule type" value="Genomic_DNA"/>
</dbReference>
<evidence type="ECO:0000256" key="1">
    <source>
        <dbReference type="ARBA" id="ARBA00005595"/>
    </source>
</evidence>
<gene>
    <name evidence="3" type="primary">saf4</name>
    <name evidence="3" type="ORF">K7432_011641</name>
</gene>
<accession>A0ABR2VU01</accession>
<dbReference type="PANTHER" id="PTHR12111:SF2">
    <property type="entry name" value="SPLICING FACTOR YJU2B-RELATED"/>
    <property type="match status" value="1"/>
</dbReference>
<dbReference type="Pfam" id="PF04502">
    <property type="entry name" value="Saf4_Yju2"/>
    <property type="match status" value="1"/>
</dbReference>
<dbReference type="InterPro" id="IPR007590">
    <property type="entry name" value="Saf4/Yju2"/>
</dbReference>
<sequence length="345" mass="39636">MSDRKATNKYYPPDWDPSKGSINKYQGQHPLRERARKLDQGILIVRFELPFNIWCESCGKHVGAGVRYNAEKKKVGNYYSTPILSFRMKCHLCSGWIEIQTDPKNSRYVVTSGARQKEETWDPEENETIKFKDEDEAKKLSENAIFKLEHDVEDKRKADESKTLLTRLQDLNDKLWEDQYTHNQRLRKTFREEKKFLAEKKRQADEICERNSLSIPLLEEAQEDIIGAKLTNFADPVLEEAKRRKLEVSASPLFSKTVPSEVKKNQSPLSKLGATLALNTKLKMDPFLRKEDKFKEESKPLKKAIVRIKKTSLKGTDDSSIATVDSSSGNVLSALLNDYGDEESS</sequence>
<feature type="region of interest" description="Disordered" evidence="2">
    <location>
        <begin position="1"/>
        <end position="22"/>
    </location>
</feature>
<evidence type="ECO:0000313" key="4">
    <source>
        <dbReference type="Proteomes" id="UP001479436"/>
    </source>
</evidence>
<comment type="caution">
    <text evidence="3">The sequence shown here is derived from an EMBL/GenBank/DDBJ whole genome shotgun (WGS) entry which is preliminary data.</text>
</comment>
<comment type="similarity">
    <text evidence="1">Belongs to the CWC16 family.</text>
</comment>
<evidence type="ECO:0000256" key="2">
    <source>
        <dbReference type="SAM" id="MobiDB-lite"/>
    </source>
</evidence>
<protein>
    <submittedName>
        <fullName evidence="3">Protein saf4</fullName>
    </submittedName>
</protein>
<evidence type="ECO:0000313" key="3">
    <source>
        <dbReference type="EMBL" id="KAK9701566.1"/>
    </source>
</evidence>
<keyword evidence="4" id="KW-1185">Reference proteome</keyword>